<proteinExistence type="predicted"/>
<feature type="domain" description="Mur ligase C-terminal" evidence="5">
    <location>
        <begin position="382"/>
        <end position="500"/>
    </location>
</feature>
<name>A0A6J7Q3K2_9ZZZZ</name>
<reference evidence="9" key="1">
    <citation type="submission" date="2020-05" db="EMBL/GenBank/DDBJ databases">
        <authorList>
            <person name="Chiriac C."/>
            <person name="Salcher M."/>
            <person name="Ghai R."/>
            <person name="Kavagutti S V."/>
        </authorList>
    </citation>
    <scope>NUCLEOTIDE SEQUENCE</scope>
</reference>
<feature type="transmembrane region" description="Helical" evidence="4">
    <location>
        <begin position="103"/>
        <end position="122"/>
    </location>
</feature>
<dbReference type="PANTHER" id="PTHR43024:SF1">
    <property type="entry name" value="UDP-N-ACETYLMURAMOYL-TRIPEPTIDE--D-ALANYL-D-ALANINE LIGASE"/>
    <property type="match status" value="1"/>
</dbReference>
<evidence type="ECO:0000313" key="8">
    <source>
        <dbReference type="EMBL" id="CAB4882302.1"/>
    </source>
</evidence>
<keyword evidence="4" id="KW-0812">Transmembrane</keyword>
<evidence type="ECO:0000256" key="4">
    <source>
        <dbReference type="SAM" id="Phobius"/>
    </source>
</evidence>
<dbReference type="EMBL" id="CAFBLT010000002">
    <property type="protein sequence ID" value="CAB4882302.1"/>
    <property type="molecule type" value="Genomic_DNA"/>
</dbReference>
<evidence type="ECO:0000256" key="2">
    <source>
        <dbReference type="ARBA" id="ARBA00022741"/>
    </source>
</evidence>
<dbReference type="SUPFAM" id="SSF53244">
    <property type="entry name" value="MurD-like peptide ligases, peptide-binding domain"/>
    <property type="match status" value="1"/>
</dbReference>
<dbReference type="Pfam" id="PF02875">
    <property type="entry name" value="Mur_ligase_C"/>
    <property type="match status" value="1"/>
</dbReference>
<gene>
    <name evidence="7" type="ORF">UFOPK3164_00892</name>
    <name evidence="8" type="ORF">UFOPK3427_01617</name>
    <name evidence="9" type="ORF">UFOPK4112_00343</name>
</gene>
<evidence type="ECO:0000256" key="1">
    <source>
        <dbReference type="ARBA" id="ARBA00022598"/>
    </source>
</evidence>
<dbReference type="InterPro" id="IPR013221">
    <property type="entry name" value="Mur_ligase_cen"/>
</dbReference>
<evidence type="ECO:0000259" key="6">
    <source>
        <dbReference type="Pfam" id="PF08245"/>
    </source>
</evidence>
<dbReference type="InterPro" id="IPR036615">
    <property type="entry name" value="Mur_ligase_C_dom_sf"/>
</dbReference>
<keyword evidence="3" id="KW-0067">ATP-binding</keyword>
<evidence type="ECO:0000313" key="9">
    <source>
        <dbReference type="EMBL" id="CAB5011581.1"/>
    </source>
</evidence>
<accession>A0A6J7Q3K2</accession>
<protein>
    <submittedName>
        <fullName evidence="9">Unannotated protein</fullName>
    </submittedName>
</protein>
<evidence type="ECO:0000313" key="7">
    <source>
        <dbReference type="EMBL" id="CAB4827944.1"/>
    </source>
</evidence>
<evidence type="ECO:0000259" key="5">
    <source>
        <dbReference type="Pfam" id="PF02875"/>
    </source>
</evidence>
<sequence>MNLVDVAFSLLCLGAGSFAWLRWLRVAQREHYLPGAATQFALRWWSDRPANQMLGILAVCAAIASFWLPVIGILAAAIVAIGPLGLGVRGRTSPLNWTRRLRTLAILSGVVSVVLVIIALLLGIGPLGAAIVVLLIPIIVDAADAILRPLEKRASEHFIESATDRILRIQPDIVGITGSYGKTSTKEHLAALLSGDRAVVPSPRSFNNRAGLARAINEHLSEGTEIFIAEMGTYGKGEIQELVSWCPPEIAVITAIGPVHLERFGSLDVTLSAKAEILAPASVAVLNVDDERLAELAGRLDATSTRIVRVGSHSREADVVVAVQGSEWNIEIAGETIGIIQAPRGLQPTNVACALGVALALGVDRRVLSQRVATLPSVEHRLTSTVAPSGVLVLDDTFNSNPAGAAAALEALEHAPITGRRVVVTPGMIELGNLQRSENQKLGSRAAAVADVLIIVGRTNARSLGLGAHEHSSCEIRRVRTREEAVAWVRTSLGDGDGVLYENDLPDHYS</sequence>
<dbReference type="GO" id="GO:0016881">
    <property type="term" value="F:acid-amino acid ligase activity"/>
    <property type="evidence" value="ECO:0007669"/>
    <property type="project" value="InterPro"/>
</dbReference>
<dbReference type="PANTHER" id="PTHR43024">
    <property type="entry name" value="UDP-N-ACETYLMURAMOYL-TRIPEPTIDE--D-ALANYL-D-ALANINE LIGASE"/>
    <property type="match status" value="1"/>
</dbReference>
<dbReference type="Pfam" id="PF08245">
    <property type="entry name" value="Mur_ligase_M"/>
    <property type="match status" value="1"/>
</dbReference>
<feature type="transmembrane region" description="Helical" evidence="4">
    <location>
        <begin position="53"/>
        <end position="82"/>
    </location>
</feature>
<dbReference type="EMBL" id="CAFABE010000035">
    <property type="protein sequence ID" value="CAB4827944.1"/>
    <property type="molecule type" value="Genomic_DNA"/>
</dbReference>
<dbReference type="GO" id="GO:0005524">
    <property type="term" value="F:ATP binding"/>
    <property type="evidence" value="ECO:0007669"/>
    <property type="project" value="UniProtKB-KW"/>
</dbReference>
<dbReference type="InterPro" id="IPR036565">
    <property type="entry name" value="Mur-like_cat_sf"/>
</dbReference>
<dbReference type="InterPro" id="IPR004101">
    <property type="entry name" value="Mur_ligase_C"/>
</dbReference>
<dbReference type="SUPFAM" id="SSF53623">
    <property type="entry name" value="MurD-like peptide ligases, catalytic domain"/>
    <property type="match status" value="1"/>
</dbReference>
<keyword evidence="4" id="KW-1133">Transmembrane helix</keyword>
<keyword evidence="4" id="KW-0472">Membrane</keyword>
<dbReference type="Gene3D" id="3.40.1190.10">
    <property type="entry name" value="Mur-like, catalytic domain"/>
    <property type="match status" value="1"/>
</dbReference>
<keyword evidence="1" id="KW-0436">Ligase</keyword>
<dbReference type="EMBL" id="CAFBPM010000002">
    <property type="protein sequence ID" value="CAB5011581.1"/>
    <property type="molecule type" value="Genomic_DNA"/>
</dbReference>
<dbReference type="AlphaFoldDB" id="A0A6J7Q3K2"/>
<dbReference type="InterPro" id="IPR051046">
    <property type="entry name" value="MurCDEF_CellWall_CoF430Synth"/>
</dbReference>
<organism evidence="9">
    <name type="scientific">freshwater metagenome</name>
    <dbReference type="NCBI Taxonomy" id="449393"/>
    <lineage>
        <taxon>unclassified sequences</taxon>
        <taxon>metagenomes</taxon>
        <taxon>ecological metagenomes</taxon>
    </lineage>
</organism>
<feature type="domain" description="Mur ligase central" evidence="6">
    <location>
        <begin position="176"/>
        <end position="320"/>
    </location>
</feature>
<keyword evidence="2" id="KW-0547">Nucleotide-binding</keyword>
<evidence type="ECO:0000256" key="3">
    <source>
        <dbReference type="ARBA" id="ARBA00022840"/>
    </source>
</evidence>
<dbReference type="Gene3D" id="3.90.190.20">
    <property type="entry name" value="Mur ligase, C-terminal domain"/>
    <property type="match status" value="1"/>
</dbReference>